<name>A0A1F5WYF4_9BACT</name>
<gene>
    <name evidence="1" type="ORF">A2930_01810</name>
</gene>
<dbReference type="Pfam" id="PF02348">
    <property type="entry name" value="CTP_transf_3"/>
    <property type="match status" value="1"/>
</dbReference>
<dbReference type="InterPro" id="IPR003329">
    <property type="entry name" value="Cytidylyl_trans"/>
</dbReference>
<evidence type="ECO:0000313" key="2">
    <source>
        <dbReference type="Proteomes" id="UP000178114"/>
    </source>
</evidence>
<dbReference type="CDD" id="cd02518">
    <property type="entry name" value="GT2_SpsF"/>
    <property type="match status" value="1"/>
</dbReference>
<dbReference type="Gene3D" id="3.90.550.10">
    <property type="entry name" value="Spore Coat Polysaccharide Biosynthesis Protein SpsA, Chain A"/>
    <property type="match status" value="1"/>
</dbReference>
<evidence type="ECO:0008006" key="3">
    <source>
        <dbReference type="Google" id="ProtNLM"/>
    </source>
</evidence>
<comment type="caution">
    <text evidence="1">The sequence shown here is derived from an EMBL/GenBank/DDBJ whole genome shotgun (WGS) entry which is preliminary data.</text>
</comment>
<dbReference type="PANTHER" id="PTHR42866">
    <property type="entry name" value="3-DEOXY-MANNO-OCTULOSONATE CYTIDYLYLTRANSFERASE"/>
    <property type="match status" value="1"/>
</dbReference>
<dbReference type="Proteomes" id="UP000178114">
    <property type="component" value="Unassembled WGS sequence"/>
</dbReference>
<dbReference type="SUPFAM" id="SSF53448">
    <property type="entry name" value="Nucleotide-diphospho-sugar transferases"/>
    <property type="match status" value="1"/>
</dbReference>
<organism evidence="1 2">
    <name type="scientific">Candidatus Giovannonibacteria bacterium RIFCSPLOWO2_01_FULL_45_34</name>
    <dbReference type="NCBI Taxonomy" id="1798351"/>
    <lineage>
        <taxon>Bacteria</taxon>
        <taxon>Candidatus Giovannoniibacteriota</taxon>
    </lineage>
</organism>
<proteinExistence type="predicted"/>
<protein>
    <recommendedName>
        <fullName evidence="3">Acylneuraminate cytidylyltransferase</fullName>
    </recommendedName>
</protein>
<sequence>MTTAIIQARMGSTRLPGKVAKLILGKPMLAHQIERVRHAKLVDKIVIATTNKNEDEPIIDIARKSGVAFFRGDEKDVLDRFYMAAKEAGADTVVRLTGDCPLSDPQVIDEVVDYFLKNKADYSGKPHNYPEGLDTEVFSFNALERACKEAKKPSEREHVTPYIINHPEIFKIKNPGEGSLYKGKTDISNYHWSVDEEVDFKLVSEIYTELYSHKKLFLMNDVLDLIHQKPELLEINKGFTGYEGYQKSLKEDRITE</sequence>
<dbReference type="STRING" id="1798351.A2930_01810"/>
<dbReference type="AlphaFoldDB" id="A0A1F5WYF4"/>
<dbReference type="GO" id="GO:0005829">
    <property type="term" value="C:cytosol"/>
    <property type="evidence" value="ECO:0007669"/>
    <property type="project" value="TreeGrafter"/>
</dbReference>
<accession>A0A1F5WYF4</accession>
<dbReference type="InterPro" id="IPR029044">
    <property type="entry name" value="Nucleotide-diphossugar_trans"/>
</dbReference>
<reference evidence="1 2" key="1">
    <citation type="journal article" date="2016" name="Nat. Commun.">
        <title>Thousands of microbial genomes shed light on interconnected biogeochemical processes in an aquifer system.</title>
        <authorList>
            <person name="Anantharaman K."/>
            <person name="Brown C.T."/>
            <person name="Hug L.A."/>
            <person name="Sharon I."/>
            <person name="Castelle C.J."/>
            <person name="Probst A.J."/>
            <person name="Thomas B.C."/>
            <person name="Singh A."/>
            <person name="Wilkins M.J."/>
            <person name="Karaoz U."/>
            <person name="Brodie E.L."/>
            <person name="Williams K.H."/>
            <person name="Hubbard S.S."/>
            <person name="Banfield J.F."/>
        </authorList>
    </citation>
    <scope>NUCLEOTIDE SEQUENCE [LARGE SCALE GENOMIC DNA]</scope>
</reference>
<dbReference type="EMBL" id="MFID01000031">
    <property type="protein sequence ID" value="OGF80686.1"/>
    <property type="molecule type" value="Genomic_DNA"/>
</dbReference>
<evidence type="ECO:0000313" key="1">
    <source>
        <dbReference type="EMBL" id="OGF80686.1"/>
    </source>
</evidence>
<dbReference type="PANTHER" id="PTHR42866:SF1">
    <property type="entry name" value="SPORE COAT POLYSACCHARIDE BIOSYNTHESIS PROTEIN SPSF"/>
    <property type="match status" value="1"/>
</dbReference>